<keyword evidence="1" id="KW-0812">Transmembrane</keyword>
<feature type="transmembrane region" description="Helical" evidence="1">
    <location>
        <begin position="15"/>
        <end position="37"/>
    </location>
</feature>
<evidence type="ECO:0000313" key="2">
    <source>
        <dbReference type="EMBL" id="ADI16658.1"/>
    </source>
</evidence>
<feature type="transmembrane region" description="Helical" evidence="1">
    <location>
        <begin position="49"/>
        <end position="69"/>
    </location>
</feature>
<proteinExistence type="predicted"/>
<name>E0XQG7_9RHOB</name>
<feature type="transmembrane region" description="Helical" evidence="1">
    <location>
        <begin position="161"/>
        <end position="179"/>
    </location>
</feature>
<organism evidence="2">
    <name type="scientific">uncultured Rhodobacterales bacterium HF0010_04M21</name>
    <dbReference type="NCBI Taxonomy" id="710782"/>
    <lineage>
        <taxon>Bacteria</taxon>
        <taxon>Pseudomonadati</taxon>
        <taxon>Pseudomonadota</taxon>
        <taxon>Alphaproteobacteria</taxon>
        <taxon>Rhodobacterales</taxon>
        <taxon>environmental samples</taxon>
    </lineage>
</organism>
<dbReference type="EMBL" id="GU474843">
    <property type="protein sequence ID" value="ADI16658.1"/>
    <property type="molecule type" value="Genomic_DNA"/>
</dbReference>
<dbReference type="AlphaFoldDB" id="E0XQG7"/>
<keyword evidence="1" id="KW-0472">Membrane</keyword>
<sequence length="186" mass="19375">MVSAATLHVVSTELAVGSFAVAGVAFLMAGLASHGWFFGDRHLSLADSVAHFALAFGLVAMPFTIITGIQSSPGEGIDHPVLINKMLLASASLGLALGVLLARRAGGPELWLHPASKRFQALGGLGAVGLVLLTASLGGTFSRGESLLDIFRLPYDQVPLMPMWLSGTVAVLAILNLVFMRRSPSV</sequence>
<evidence type="ECO:0000256" key="1">
    <source>
        <dbReference type="SAM" id="Phobius"/>
    </source>
</evidence>
<feature type="transmembrane region" description="Helical" evidence="1">
    <location>
        <begin position="122"/>
        <end position="141"/>
    </location>
</feature>
<keyword evidence="1" id="KW-1133">Transmembrane helix</keyword>
<feature type="transmembrane region" description="Helical" evidence="1">
    <location>
        <begin position="81"/>
        <end position="102"/>
    </location>
</feature>
<accession>E0XQG7</accession>
<reference evidence="2" key="1">
    <citation type="journal article" date="2011" name="Environ. Microbiol.">
        <title>Time-series analyses of Monterey Bay coastal microbial picoplankton using a 'genome proxy' microarray.</title>
        <authorList>
            <person name="Rich V.I."/>
            <person name="Pham V.D."/>
            <person name="Eppley J."/>
            <person name="Shi Y."/>
            <person name="DeLong E.F."/>
        </authorList>
    </citation>
    <scope>NUCLEOTIDE SEQUENCE</scope>
</reference>
<protein>
    <submittedName>
        <fullName evidence="2">Uncharacterized protein</fullName>
    </submittedName>
</protein>